<organism evidence="2">
    <name type="scientific">uncultured prokaryote</name>
    <dbReference type="NCBI Taxonomy" id="198431"/>
    <lineage>
        <taxon>unclassified sequences</taxon>
        <taxon>environmental samples</taxon>
    </lineage>
</organism>
<accession>A0A0H5Q2M5</accession>
<name>A0A0H5Q2M5_9ZZZZ</name>
<proteinExistence type="predicted"/>
<reference evidence="2" key="1">
    <citation type="submission" date="2015-06" db="EMBL/GenBank/DDBJ databases">
        <authorList>
            <person name="Joergensen T."/>
        </authorList>
    </citation>
    <scope>NUCLEOTIDE SEQUENCE</scope>
    <source>
        <strain evidence="2">RGFK0944</strain>
    </source>
</reference>
<evidence type="ECO:0000256" key="1">
    <source>
        <dbReference type="SAM" id="MobiDB-lite"/>
    </source>
</evidence>
<feature type="region of interest" description="Disordered" evidence="1">
    <location>
        <begin position="1"/>
        <end position="26"/>
    </location>
</feature>
<dbReference type="AlphaFoldDB" id="A0A0H5Q2M5"/>
<feature type="compositionally biased region" description="Basic and acidic residues" evidence="1">
    <location>
        <begin position="1"/>
        <end position="12"/>
    </location>
</feature>
<sequence length="72" mass="7780">MRDAHEQDEAERLTAYPTSDGLRPEDSDIALPSICGLVDLCVSERRGSDECSCAARELAVLRVAAGFVGDRL</sequence>
<protein>
    <submittedName>
        <fullName evidence="2">Uncharacterized protein</fullName>
    </submittedName>
</protein>
<evidence type="ECO:0000313" key="2">
    <source>
        <dbReference type="EMBL" id="CRY96143.1"/>
    </source>
</evidence>
<reference evidence="2" key="2">
    <citation type="submission" date="2015-07" db="EMBL/GenBank/DDBJ databases">
        <title>Plasmids, circular viruses and viroids from rat gut.</title>
        <authorList>
            <person name="Jorgensen T.J."/>
            <person name="Hansen M.A."/>
            <person name="Xu Z."/>
            <person name="Tabak M.A."/>
            <person name="Sorensen S.J."/>
            <person name="Hansen L.H."/>
        </authorList>
    </citation>
    <scope>NUCLEOTIDE SEQUENCE</scope>
    <source>
        <strain evidence="2">RGFK0944</strain>
    </source>
</reference>
<dbReference type="EMBL" id="LN853541">
    <property type="protein sequence ID" value="CRY96143.1"/>
    <property type="molecule type" value="Genomic_DNA"/>
</dbReference>